<dbReference type="Pfam" id="PF10190">
    <property type="entry name" value="Tmemb_170"/>
    <property type="match status" value="1"/>
</dbReference>
<keyword evidence="11" id="KW-1185">Reference proteome</keyword>
<evidence type="ECO:0000256" key="3">
    <source>
        <dbReference type="ARBA" id="ARBA00021360"/>
    </source>
</evidence>
<dbReference type="AlphaFoldDB" id="A0AA39ILV2"/>
<dbReference type="CDD" id="cd01791">
    <property type="entry name" value="Ubl_UBL5"/>
    <property type="match status" value="1"/>
</dbReference>
<evidence type="ECO:0000313" key="11">
    <source>
        <dbReference type="Proteomes" id="UP001175271"/>
    </source>
</evidence>
<feature type="domain" description="Ubiquitin-like" evidence="9">
    <location>
        <begin position="129"/>
        <end position="200"/>
    </location>
</feature>
<dbReference type="PANTHER" id="PTHR13042">
    <property type="entry name" value="UBIQUITIN-LIKE PROTEIN 5"/>
    <property type="match status" value="1"/>
</dbReference>
<sequence>MSTPSTTGSIATESNFSLWNVLTLTSDRTNVFWEIWLSILLWMLISYAFVHLVAGALSLLMLRKHYWMPFLTIPFVAMFFVGPVTLGTVTSASIALTFSTASISVTCLICALLGITQTVSPFRIRHKMIEITVNDRLGKKVRIKCNPNDTIGDLKKLIAAQTGTRSEKIVLKKWYTIYKDHITLQDYEVHDGFNFELYYQ</sequence>
<evidence type="ECO:0000256" key="7">
    <source>
        <dbReference type="ARBA" id="ARBA00023136"/>
    </source>
</evidence>
<keyword evidence="5" id="KW-0833">Ubl conjugation pathway</keyword>
<organism evidence="10 11">
    <name type="scientific">Steinernema hermaphroditum</name>
    <dbReference type="NCBI Taxonomy" id="289476"/>
    <lineage>
        <taxon>Eukaryota</taxon>
        <taxon>Metazoa</taxon>
        <taxon>Ecdysozoa</taxon>
        <taxon>Nematoda</taxon>
        <taxon>Chromadorea</taxon>
        <taxon>Rhabditida</taxon>
        <taxon>Tylenchina</taxon>
        <taxon>Panagrolaimomorpha</taxon>
        <taxon>Strongyloidoidea</taxon>
        <taxon>Steinernematidae</taxon>
        <taxon>Steinernema</taxon>
    </lineage>
</organism>
<evidence type="ECO:0000256" key="2">
    <source>
        <dbReference type="ARBA" id="ARBA00006325"/>
    </source>
</evidence>
<dbReference type="EMBL" id="JAUCMV010000001">
    <property type="protein sequence ID" value="KAK0426045.1"/>
    <property type="molecule type" value="Genomic_DNA"/>
</dbReference>
<feature type="transmembrane region" description="Helical" evidence="8">
    <location>
        <begin position="92"/>
        <end position="115"/>
    </location>
</feature>
<dbReference type="SUPFAM" id="SSF54236">
    <property type="entry name" value="Ubiquitin-like"/>
    <property type="match status" value="1"/>
</dbReference>
<reference evidence="10" key="1">
    <citation type="submission" date="2023-06" db="EMBL/GenBank/DDBJ databases">
        <title>Genomic analysis of the entomopathogenic nematode Steinernema hermaphroditum.</title>
        <authorList>
            <person name="Schwarz E.M."/>
            <person name="Heppert J.K."/>
            <person name="Baniya A."/>
            <person name="Schwartz H.T."/>
            <person name="Tan C.-H."/>
            <person name="Antoshechkin I."/>
            <person name="Sternberg P.W."/>
            <person name="Goodrich-Blair H."/>
            <person name="Dillman A.R."/>
        </authorList>
    </citation>
    <scope>NUCLEOTIDE SEQUENCE</scope>
    <source>
        <strain evidence="10">PS9179</strain>
        <tissue evidence="10">Whole animal</tissue>
    </source>
</reference>
<evidence type="ECO:0000256" key="4">
    <source>
        <dbReference type="ARBA" id="ARBA00022692"/>
    </source>
</evidence>
<comment type="subcellular location">
    <subcellularLocation>
        <location evidence="1">Membrane</location>
        <topology evidence="1">Multi-pass membrane protein</topology>
    </subcellularLocation>
</comment>
<accession>A0AA39ILV2</accession>
<dbReference type="GO" id="GO:0016020">
    <property type="term" value="C:membrane"/>
    <property type="evidence" value="ECO:0007669"/>
    <property type="project" value="UniProtKB-SubCell"/>
</dbReference>
<keyword evidence="7 8" id="KW-0472">Membrane</keyword>
<dbReference type="Gene3D" id="3.10.20.90">
    <property type="entry name" value="Phosphatidylinositol 3-kinase Catalytic Subunit, Chain A, domain 1"/>
    <property type="match status" value="1"/>
</dbReference>
<comment type="caution">
    <text evidence="10">The sequence shown here is derived from an EMBL/GenBank/DDBJ whole genome shotgun (WGS) entry which is preliminary data.</text>
</comment>
<dbReference type="PROSITE" id="PS50053">
    <property type="entry name" value="UBIQUITIN_2"/>
    <property type="match status" value="1"/>
</dbReference>
<dbReference type="InterPro" id="IPR019334">
    <property type="entry name" value="TMEM170A/B/YPR153W-like"/>
</dbReference>
<evidence type="ECO:0000313" key="10">
    <source>
        <dbReference type="EMBL" id="KAK0426045.1"/>
    </source>
</evidence>
<feature type="transmembrane region" description="Helical" evidence="8">
    <location>
        <begin position="66"/>
        <end position="86"/>
    </location>
</feature>
<keyword evidence="6 8" id="KW-1133">Transmembrane helix</keyword>
<evidence type="ECO:0000259" key="9">
    <source>
        <dbReference type="PROSITE" id="PS50053"/>
    </source>
</evidence>
<dbReference type="InterPro" id="IPR029071">
    <property type="entry name" value="Ubiquitin-like_domsf"/>
</dbReference>
<dbReference type="InterPro" id="IPR039732">
    <property type="entry name" value="Hub1/Ubl5"/>
</dbReference>
<evidence type="ECO:0000256" key="6">
    <source>
        <dbReference type="ARBA" id="ARBA00022989"/>
    </source>
</evidence>
<keyword evidence="4 8" id="KW-0812">Transmembrane</keyword>
<gene>
    <name evidence="10" type="ORF">QR680_009520</name>
</gene>
<comment type="similarity">
    <text evidence="2">Belongs to the TMEM170 family.</text>
</comment>
<evidence type="ECO:0000256" key="1">
    <source>
        <dbReference type="ARBA" id="ARBA00004141"/>
    </source>
</evidence>
<protein>
    <recommendedName>
        <fullName evidence="3">Ubiquitin-like protein 5</fullName>
    </recommendedName>
</protein>
<evidence type="ECO:0000256" key="8">
    <source>
        <dbReference type="SAM" id="Phobius"/>
    </source>
</evidence>
<proteinExistence type="inferred from homology"/>
<evidence type="ECO:0000256" key="5">
    <source>
        <dbReference type="ARBA" id="ARBA00022786"/>
    </source>
</evidence>
<dbReference type="FunFam" id="3.10.20.90:FF:000052">
    <property type="entry name" value="Ubiquitin-like protein 5"/>
    <property type="match status" value="1"/>
</dbReference>
<dbReference type="Proteomes" id="UP001175271">
    <property type="component" value="Unassembled WGS sequence"/>
</dbReference>
<feature type="transmembrane region" description="Helical" evidence="8">
    <location>
        <begin position="35"/>
        <end position="59"/>
    </location>
</feature>
<name>A0AA39ILV2_9BILA</name>
<dbReference type="InterPro" id="IPR000626">
    <property type="entry name" value="Ubiquitin-like_dom"/>
</dbReference>